<evidence type="ECO:0000256" key="6">
    <source>
        <dbReference type="ARBA" id="ARBA00022617"/>
    </source>
</evidence>
<dbReference type="Gene3D" id="3.40.50.300">
    <property type="entry name" value="P-loop containing nucleotide triphosphate hydrolases"/>
    <property type="match status" value="1"/>
</dbReference>
<dbReference type="Pfam" id="PF00199">
    <property type="entry name" value="Catalase"/>
    <property type="match status" value="1"/>
</dbReference>
<dbReference type="InterPro" id="IPR011614">
    <property type="entry name" value="Catalase_core"/>
</dbReference>
<evidence type="ECO:0000256" key="9">
    <source>
        <dbReference type="ARBA" id="ARBA00022840"/>
    </source>
</evidence>
<dbReference type="PROSITE" id="PS00438">
    <property type="entry name" value="CATALASE_2"/>
    <property type="match status" value="1"/>
</dbReference>
<dbReference type="AlphaFoldDB" id="A0A401KK24"/>
<dbReference type="Pfam" id="PF06628">
    <property type="entry name" value="Catalase-rel"/>
    <property type="match status" value="1"/>
</dbReference>
<dbReference type="NCBIfam" id="NF040713">
    <property type="entry name" value="ZapE"/>
    <property type="match status" value="1"/>
</dbReference>
<dbReference type="GO" id="GO:0004096">
    <property type="term" value="F:catalase activity"/>
    <property type="evidence" value="ECO:0007669"/>
    <property type="project" value="UniProtKB-EC"/>
</dbReference>
<dbReference type="SUPFAM" id="SSF52317">
    <property type="entry name" value="Class I glutamine amidotransferase-like"/>
    <property type="match status" value="1"/>
</dbReference>
<dbReference type="InterPro" id="IPR041399">
    <property type="entry name" value="Catalase_large_C"/>
</dbReference>
<sequence>MSGSSAKLCADYLPGALRARGPLLRAVPRGTRRPGAREYRRGAHGANNSRYRPWVTAHRVPVCDTVDVRLSQGQYARRFATAAERKAVEADAAAGMQGGPLAEYDARVQQGRLRDDPYQRQIIEQLQDLYERLRSYNPPPVVQPSVESLDPKPKSFFGSLFGRNAKQELTIPEALPKGLYMYGDVGCGKTMLMDLFYETLPPNIKTKTRIHFHNFMQDVHKRMHVVKMKYGNDFDALPLVAASIAEGSSVLCFDEFQCTDVADAMILRRLLESLMSHGVLLVTTSNRHPDDLYKNGIQRESFIPCINLLKTALDVINLNSPTDYRKIPRPPAAVYHHPLGPDADQHAQKWFDFLGDPINDPPHPATQEVWGRKIHVPLASGKAAKFSFQQLIGSATGAADYLELVRNYEAFIITDVPGMNLTQRDLARRFITFIDAVYESRAKLVLTTEVPLTNLFLSADDVKGTLKDGSDDNGADLSDAMRMMMDDLGLSMQALKTTSIFSGDEERFAFARALSRLSEMGSKMWVERGLGVGMDADHGKSEHDAEQFNMATKHDDLARDTVQLSGVQPMTTDYGIKISDPDHWLRVVDAQHNGPSLLEDPIAREKIMRFDHERIPERVVHARGAGAFGIFKLHQAIPELSSAGVLTDTERETPVFVRFSTVQGSRGSADTVRDVRGFAVKMYTAEGNWDIVGNNIPVFFIQDAIKFPDVIHSVKPEPHNEIPQGQSAHNNFWDFQYMHSETTHMQQWVMSDRAIPRSYRMMQGFGVNTYCLVNAKGQRHFVKFHFTPELGVHSLVWDEALKIAGQDPDFHRKDLMDAIEAGQYPRWKFGIQVIPEEKKDDFEFDIQDATKIWPEELVPIQYIGQLELNRNVDEYFPQTEQVAFCTSHIVPGIDFSDDPLLVGRNFSYFDTQISRLGPNWQELPINRPVCPYMSLVNRDGQMRHRITKGKVNYWPNRFDANPPTSPAHGGFATYPEKQRGVKARALSDKFSEHFNQAQLFYNSLSPIEKLHVSKAFSFELDHCDEEIVYKRLSERLAVVDLQLAKTVAKNVGGNTPTKAPKENDGKTSKGLSQFDYLSDSAQIATRRVAILIADGFDLNSYRDMKSALQKQNAFVFTIGSQRQGVTSESGEKVIPDHHFPGMRSTLFDATFVPGGKHVSVLAKNGIAKHWISESFAHLKPIAGVNEAVDFIRKQINLDAVKYASNGQVKESYGVVTAHGAPAELLQVSSNISRESKGFVDQFIWQISRHRNWQRELDGLVDEIAA</sequence>
<keyword evidence="5 14" id="KW-0575">Peroxidase</keyword>
<dbReference type="GO" id="GO:0070301">
    <property type="term" value="P:cellular response to hydrogen peroxide"/>
    <property type="evidence" value="ECO:0007669"/>
    <property type="project" value="UniProtKB-ARBA"/>
</dbReference>
<dbReference type="PROSITE" id="PS00437">
    <property type="entry name" value="CATALASE_1"/>
    <property type="match status" value="1"/>
</dbReference>
<evidence type="ECO:0000256" key="7">
    <source>
        <dbReference type="ARBA" id="ARBA00022723"/>
    </source>
</evidence>
<dbReference type="GO" id="GO:0020037">
    <property type="term" value="F:heme binding"/>
    <property type="evidence" value="ECO:0007669"/>
    <property type="project" value="InterPro"/>
</dbReference>
<evidence type="ECO:0000256" key="8">
    <source>
        <dbReference type="ARBA" id="ARBA00022741"/>
    </source>
</evidence>
<evidence type="ECO:0000256" key="15">
    <source>
        <dbReference type="RuleBase" id="RU004142"/>
    </source>
</evidence>
<keyword evidence="12 14" id="KW-0408">Iron</keyword>
<keyword evidence="10" id="KW-0315">Glutamine amidotransferase</keyword>
<dbReference type="SUPFAM" id="SSF52540">
    <property type="entry name" value="P-loop containing nucleoside triphosphate hydrolases"/>
    <property type="match status" value="1"/>
</dbReference>
<dbReference type="InterPro" id="IPR024708">
    <property type="entry name" value="Catalase_AS"/>
</dbReference>
<feature type="region of interest" description="Disordered" evidence="16">
    <location>
        <begin position="1050"/>
        <end position="1069"/>
    </location>
</feature>
<dbReference type="InterPro" id="IPR043156">
    <property type="entry name" value="Catalase_clade2_helical"/>
</dbReference>
<comment type="catalytic activity">
    <reaction evidence="14">
        <text>2 H2O2 = O2 + 2 H2O</text>
        <dbReference type="Rhea" id="RHEA:20309"/>
        <dbReference type="ChEBI" id="CHEBI:15377"/>
        <dbReference type="ChEBI" id="CHEBI:15379"/>
        <dbReference type="ChEBI" id="CHEBI:16240"/>
        <dbReference type="EC" id="1.11.1.6"/>
    </reaction>
</comment>
<gene>
    <name evidence="18" type="ORF">AAWM_02377</name>
</gene>
<evidence type="ECO:0000256" key="4">
    <source>
        <dbReference type="ARBA" id="ARBA00012314"/>
    </source>
</evidence>
<dbReference type="InterPro" id="IPR018028">
    <property type="entry name" value="Catalase"/>
</dbReference>
<organism evidence="18 19">
    <name type="scientific">Aspergillus awamori</name>
    <name type="common">Black koji mold</name>
    <dbReference type="NCBI Taxonomy" id="105351"/>
    <lineage>
        <taxon>Eukaryota</taxon>
        <taxon>Fungi</taxon>
        <taxon>Dikarya</taxon>
        <taxon>Ascomycota</taxon>
        <taxon>Pezizomycotina</taxon>
        <taxon>Eurotiomycetes</taxon>
        <taxon>Eurotiomycetidae</taxon>
        <taxon>Eurotiales</taxon>
        <taxon>Aspergillaceae</taxon>
        <taxon>Aspergillus</taxon>
    </lineage>
</organism>
<dbReference type="EMBL" id="BDHI01000002">
    <property type="protein sequence ID" value="GCB19492.1"/>
    <property type="molecule type" value="Genomic_DNA"/>
</dbReference>
<comment type="cofactor">
    <cofactor evidence="1">
        <name>heme</name>
        <dbReference type="ChEBI" id="CHEBI:30413"/>
    </cofactor>
</comment>
<dbReference type="Gene3D" id="1.20.1370.20">
    <property type="match status" value="1"/>
</dbReference>
<evidence type="ECO:0000259" key="17">
    <source>
        <dbReference type="SMART" id="SM01060"/>
    </source>
</evidence>
<keyword evidence="13 14" id="KW-0376">Hydrogen peroxide</keyword>
<dbReference type="GO" id="GO:0016887">
    <property type="term" value="F:ATP hydrolysis activity"/>
    <property type="evidence" value="ECO:0007669"/>
    <property type="project" value="InterPro"/>
</dbReference>
<dbReference type="InterPro" id="IPR024712">
    <property type="entry name" value="Catalase_clade2"/>
</dbReference>
<comment type="similarity">
    <text evidence="3">Belongs to the AFG1 ATPase family.</text>
</comment>
<accession>A0A401KK24</accession>
<dbReference type="PRINTS" id="PR00067">
    <property type="entry name" value="CATALASE"/>
</dbReference>
<comment type="function">
    <text evidence="15">Catalyzes the degradation of hydrogen peroxide (H(2)O(2)) generated by peroxisomal oxidases to water and oxygen, thereby protecting cells from the toxic effects of hydrogen peroxide.</text>
</comment>
<dbReference type="InterPro" id="IPR002226">
    <property type="entry name" value="Catalase_haem_BS"/>
</dbReference>
<dbReference type="SUPFAM" id="SSF56634">
    <property type="entry name" value="Heme-dependent catalase-like"/>
    <property type="match status" value="1"/>
</dbReference>
<evidence type="ECO:0000256" key="5">
    <source>
        <dbReference type="ARBA" id="ARBA00022559"/>
    </source>
</evidence>
<evidence type="ECO:0000256" key="11">
    <source>
        <dbReference type="ARBA" id="ARBA00023002"/>
    </source>
</evidence>
<dbReference type="InterPro" id="IPR010582">
    <property type="entry name" value="Catalase_immune_responsive"/>
</dbReference>
<dbReference type="PROSITE" id="PS51402">
    <property type="entry name" value="CATALASE_3"/>
    <property type="match status" value="1"/>
</dbReference>
<comment type="caution">
    <text evidence="18">The sequence shown here is derived from an EMBL/GenBank/DDBJ whole genome shotgun (WGS) entry which is preliminary data.</text>
</comment>
<dbReference type="FunFam" id="3.40.50.300:FF:001493">
    <property type="entry name" value="Mitochondrial ATPase (Afg1), putative"/>
    <property type="match status" value="1"/>
</dbReference>
<proteinExistence type="inferred from homology"/>
<dbReference type="Pfam" id="PF03969">
    <property type="entry name" value="AFG1_ATPase"/>
    <property type="match status" value="1"/>
</dbReference>
<dbReference type="Gene3D" id="3.40.50.880">
    <property type="match status" value="1"/>
</dbReference>
<dbReference type="InterPro" id="IPR002818">
    <property type="entry name" value="DJ-1/PfpI"/>
</dbReference>
<evidence type="ECO:0000256" key="1">
    <source>
        <dbReference type="ARBA" id="ARBA00001971"/>
    </source>
</evidence>
<dbReference type="CDD" id="cd03132">
    <property type="entry name" value="GATase1_catalase"/>
    <property type="match status" value="1"/>
</dbReference>
<dbReference type="InterPro" id="IPR020835">
    <property type="entry name" value="Catalase_sf"/>
</dbReference>
<evidence type="ECO:0000256" key="10">
    <source>
        <dbReference type="ARBA" id="ARBA00022962"/>
    </source>
</evidence>
<keyword evidence="8" id="KW-0547">Nucleotide-binding</keyword>
<evidence type="ECO:0000256" key="16">
    <source>
        <dbReference type="SAM" id="MobiDB-lite"/>
    </source>
</evidence>
<dbReference type="SMART" id="SM01060">
    <property type="entry name" value="Catalase"/>
    <property type="match status" value="1"/>
</dbReference>
<keyword evidence="19" id="KW-1185">Reference proteome</keyword>
<dbReference type="GO" id="GO:0046872">
    <property type="term" value="F:metal ion binding"/>
    <property type="evidence" value="ECO:0007669"/>
    <property type="project" value="UniProtKB-KW"/>
</dbReference>
<dbReference type="InterPro" id="IPR027417">
    <property type="entry name" value="P-loop_NTPase"/>
</dbReference>
<comment type="similarity">
    <text evidence="2 14">Belongs to the catalase family.</text>
</comment>
<dbReference type="Proteomes" id="UP000286921">
    <property type="component" value="Unassembled WGS sequence"/>
</dbReference>
<dbReference type="InterPro" id="IPR029062">
    <property type="entry name" value="Class_I_gatase-like"/>
</dbReference>
<reference evidence="18 19" key="1">
    <citation type="submission" date="2016-09" db="EMBL/GenBank/DDBJ databases">
        <title>Aspergillus awamori IFM 58123T.</title>
        <authorList>
            <person name="Kusuya Y."/>
            <person name="Shimizu M."/>
            <person name="Takahashi H."/>
            <person name="Yaguchi T."/>
        </authorList>
    </citation>
    <scope>NUCLEOTIDE SEQUENCE [LARGE SCALE GENOMIC DNA]</scope>
    <source>
        <strain evidence="18 19">IFM 58123</strain>
    </source>
</reference>
<evidence type="ECO:0000256" key="14">
    <source>
        <dbReference type="RuleBase" id="RU000498"/>
    </source>
</evidence>
<dbReference type="PANTHER" id="PTHR42821:SF1">
    <property type="entry name" value="CATALASE-B"/>
    <property type="match status" value="1"/>
</dbReference>
<keyword evidence="7 14" id="KW-0479">Metal-binding</keyword>
<dbReference type="FunFam" id="2.40.180.10:FF:000003">
    <property type="entry name" value="Catalase"/>
    <property type="match status" value="1"/>
</dbReference>
<dbReference type="GO" id="GO:0005829">
    <property type="term" value="C:cytosol"/>
    <property type="evidence" value="ECO:0007669"/>
    <property type="project" value="TreeGrafter"/>
</dbReference>
<evidence type="ECO:0000313" key="19">
    <source>
        <dbReference type="Proteomes" id="UP000286921"/>
    </source>
</evidence>
<evidence type="ECO:0000256" key="3">
    <source>
        <dbReference type="ARBA" id="ARBA00010322"/>
    </source>
</evidence>
<keyword evidence="11 14" id="KW-0560">Oxidoreductase</keyword>
<keyword evidence="6 14" id="KW-0349">Heme</keyword>
<evidence type="ECO:0000256" key="12">
    <source>
        <dbReference type="ARBA" id="ARBA00023004"/>
    </source>
</evidence>
<dbReference type="STRING" id="105351.A0A401KK24"/>
<evidence type="ECO:0000256" key="13">
    <source>
        <dbReference type="ARBA" id="ARBA00023324"/>
    </source>
</evidence>
<keyword evidence="9" id="KW-0067">ATP-binding</keyword>
<evidence type="ECO:0000313" key="18">
    <source>
        <dbReference type="EMBL" id="GCB19492.1"/>
    </source>
</evidence>
<dbReference type="EC" id="1.11.1.6" evidence="4 14"/>
<dbReference type="PANTHER" id="PTHR42821">
    <property type="entry name" value="CATALASE"/>
    <property type="match status" value="1"/>
</dbReference>
<dbReference type="GO" id="GO:0042744">
    <property type="term" value="P:hydrogen peroxide catabolic process"/>
    <property type="evidence" value="ECO:0007669"/>
    <property type="project" value="UniProtKB-KW"/>
</dbReference>
<evidence type="ECO:0000256" key="2">
    <source>
        <dbReference type="ARBA" id="ARBA00005329"/>
    </source>
</evidence>
<dbReference type="GO" id="GO:0005524">
    <property type="term" value="F:ATP binding"/>
    <property type="evidence" value="ECO:0007669"/>
    <property type="project" value="UniProtKB-KW"/>
</dbReference>
<name>A0A401KK24_ASPAW</name>
<dbReference type="Pfam" id="PF01965">
    <property type="entry name" value="DJ-1_PfpI"/>
    <property type="match status" value="1"/>
</dbReference>
<feature type="domain" description="Catalase core" evidence="17">
    <location>
        <begin position="571"/>
        <end position="962"/>
    </location>
</feature>
<dbReference type="Gene3D" id="2.40.180.10">
    <property type="entry name" value="Catalase core domain"/>
    <property type="match status" value="1"/>
</dbReference>
<protein>
    <recommendedName>
        <fullName evidence="4 14">Catalase</fullName>
        <ecNumber evidence="4 14">1.11.1.6</ecNumber>
    </recommendedName>
</protein>
<dbReference type="InterPro" id="IPR005654">
    <property type="entry name" value="ATPase_AFG1-like"/>
</dbReference>